<evidence type="ECO:0000313" key="1">
    <source>
        <dbReference type="EMBL" id="EKT59367.1"/>
    </source>
</evidence>
<dbReference type="EMBL" id="AKKN01000006">
    <property type="protein sequence ID" value="EKT59367.1"/>
    <property type="molecule type" value="Genomic_DNA"/>
</dbReference>
<keyword evidence="2" id="KW-1185">Reference proteome</keyword>
<accession>K8WPI6</accession>
<protein>
    <submittedName>
        <fullName evidence="1">Uncharacterized protein</fullName>
    </submittedName>
</protein>
<dbReference type="PATRIC" id="fig|1141660.3.peg.1067"/>
<dbReference type="AlphaFoldDB" id="K8WPI6"/>
<evidence type="ECO:0000313" key="2">
    <source>
        <dbReference type="Proteomes" id="UP000010290"/>
    </source>
</evidence>
<proteinExistence type="predicted"/>
<dbReference type="RefSeq" id="WP_008914916.1">
    <property type="nucleotide sequence ID" value="NZ_CM001773.1"/>
</dbReference>
<comment type="caution">
    <text evidence="1">The sequence shown here is derived from an EMBL/GenBank/DDBJ whole genome shotgun (WGS) entry which is preliminary data.</text>
</comment>
<sequence>MSFLTKMVDKCLPEKAKTSLVKHKVQKEAKKYVNEKLGLEGQLDQHVEALADKVIDTAGVSNVLKAKDIYDKLSKLKKDNGSS</sequence>
<dbReference type="Proteomes" id="UP000010290">
    <property type="component" value="Chromosome"/>
</dbReference>
<dbReference type="HOGENOM" id="CLU_2539889_0_0_6"/>
<organism evidence="1 2">
    <name type="scientific">Providencia sneebia DSM 19967</name>
    <dbReference type="NCBI Taxonomy" id="1141660"/>
    <lineage>
        <taxon>Bacteria</taxon>
        <taxon>Pseudomonadati</taxon>
        <taxon>Pseudomonadota</taxon>
        <taxon>Gammaproteobacteria</taxon>
        <taxon>Enterobacterales</taxon>
        <taxon>Morganellaceae</taxon>
        <taxon>Providencia</taxon>
    </lineage>
</organism>
<reference evidence="1 2" key="1">
    <citation type="journal article" date="2012" name="BMC Genomics">
        <title>Comparative genomics of bacteria in the genus Providencia isolated from wild Drosophila melanogaster.</title>
        <authorList>
            <person name="Galac M.R."/>
            <person name="Lazzaro B.P."/>
        </authorList>
    </citation>
    <scope>NUCLEOTIDE SEQUENCE [LARGE SCALE GENOMIC DNA]</scope>
    <source>
        <strain evidence="1 2">DSM 19967</strain>
    </source>
</reference>
<name>K8WPI6_9GAMM</name>
<gene>
    <name evidence="1" type="ORF">OO7_05279</name>
</gene>